<dbReference type="EMBL" id="ML986485">
    <property type="protein sequence ID" value="KAF2280003.1"/>
    <property type="molecule type" value="Genomic_DNA"/>
</dbReference>
<gene>
    <name evidence="5" type="ORF">EI97DRAFT_429758</name>
</gene>
<feature type="compositionally biased region" description="Basic and acidic residues" evidence="3">
    <location>
        <begin position="278"/>
        <end position="291"/>
    </location>
</feature>
<dbReference type="GO" id="GO:0005737">
    <property type="term" value="C:cytoplasm"/>
    <property type="evidence" value="ECO:0007669"/>
    <property type="project" value="TreeGrafter"/>
</dbReference>
<dbReference type="GO" id="GO:0006139">
    <property type="term" value="P:nucleobase-containing compound metabolic process"/>
    <property type="evidence" value="ECO:0007669"/>
    <property type="project" value="InterPro"/>
</dbReference>
<feature type="compositionally biased region" description="Polar residues" evidence="3">
    <location>
        <begin position="1"/>
        <end position="12"/>
    </location>
</feature>
<feature type="compositionally biased region" description="Basic and acidic residues" evidence="3">
    <location>
        <begin position="467"/>
        <end position="477"/>
    </location>
</feature>
<feature type="domain" description="HRDC" evidence="4">
    <location>
        <begin position="525"/>
        <end position="605"/>
    </location>
</feature>
<sequence>MGHHTLNSSKTNATKEDPQTTEVDNEEEQAQWPLTYQLRLPQGTTETKYWSHTLYRHAANNKPVQVLYSKTFAESELLARKFLNEPIVGFDMEWPANANKSKRLQENIGLIQVACEDKIGLFHLGLHEGETVEEIVAPSLRRIVESERIVKAGVAVYSADFARLKKYYHLKPQGAFELGHLHRLVVDGGREADHFPTKNVSLSDLVRMHLGFPLWKGWEVRTTDWSEELDWKQRRYAAADAYAGYMLYKCMDAKRAKMDPVPPLPVLAEEYAALGLGKGDKKSREPATEKRKATKARTSASAVAMDSTSRTLFNRLKHRRNEIAGAEKKASWLVAQNCVLERLTIQKPLDEASLMRIHGIGQKKLEQYGAIWLSEIRTFVGLKELSASEGDGNSGSQSEPGTVPEAVEQPTTPRRPSRRRRTAAEDEELERDAPDSSPAFGSPLRRPPSLHTGLSFGLESTQLDSDDLAKEDDRSSWEEGDSGVFISPCSKPASSAKRKRKRPESPHPTAASSLAAETGSAAPLSPRSRIVRNKLTSYSKMIASMLQPRPQEELVSAQTLELIARRRPQTMQELECIPGIERLAEGCRRVGKDLLAAIVKHSGAG</sequence>
<dbReference type="Gene3D" id="1.10.150.80">
    <property type="entry name" value="HRDC domain"/>
    <property type="match status" value="2"/>
</dbReference>
<dbReference type="GO" id="GO:0003676">
    <property type="term" value="F:nucleic acid binding"/>
    <property type="evidence" value="ECO:0007669"/>
    <property type="project" value="InterPro"/>
</dbReference>
<dbReference type="PROSITE" id="PS50967">
    <property type="entry name" value="HRDC"/>
    <property type="match status" value="2"/>
</dbReference>
<keyword evidence="2" id="KW-0378">Hydrolase</keyword>
<dbReference type="SUPFAM" id="SSF47819">
    <property type="entry name" value="HRDC-like"/>
    <property type="match status" value="1"/>
</dbReference>
<feature type="domain" description="HRDC" evidence="4">
    <location>
        <begin position="306"/>
        <end position="386"/>
    </location>
</feature>
<evidence type="ECO:0000256" key="1">
    <source>
        <dbReference type="ARBA" id="ARBA00022722"/>
    </source>
</evidence>
<evidence type="ECO:0000259" key="4">
    <source>
        <dbReference type="PROSITE" id="PS50967"/>
    </source>
</evidence>
<dbReference type="InterPro" id="IPR002562">
    <property type="entry name" value="3'-5'_exonuclease_dom"/>
</dbReference>
<dbReference type="InterPro" id="IPR002121">
    <property type="entry name" value="HRDC_dom"/>
</dbReference>
<evidence type="ECO:0000313" key="6">
    <source>
        <dbReference type="Proteomes" id="UP000800097"/>
    </source>
</evidence>
<dbReference type="Gene3D" id="3.30.420.10">
    <property type="entry name" value="Ribonuclease H-like superfamily/Ribonuclease H"/>
    <property type="match status" value="1"/>
</dbReference>
<dbReference type="Proteomes" id="UP000800097">
    <property type="component" value="Unassembled WGS sequence"/>
</dbReference>
<evidence type="ECO:0000256" key="2">
    <source>
        <dbReference type="ARBA" id="ARBA00022801"/>
    </source>
</evidence>
<evidence type="ECO:0000313" key="5">
    <source>
        <dbReference type="EMBL" id="KAF2280003.1"/>
    </source>
</evidence>
<dbReference type="GO" id="GO:0008408">
    <property type="term" value="F:3'-5' exonuclease activity"/>
    <property type="evidence" value="ECO:0007669"/>
    <property type="project" value="InterPro"/>
</dbReference>
<dbReference type="InterPro" id="IPR051132">
    <property type="entry name" value="3-5_Exonuclease_domain"/>
</dbReference>
<feature type="region of interest" description="Disordered" evidence="3">
    <location>
        <begin position="1"/>
        <end position="31"/>
    </location>
</feature>
<dbReference type="CDD" id="cd06141">
    <property type="entry name" value="WRN_exo"/>
    <property type="match status" value="1"/>
</dbReference>
<feature type="region of interest" description="Disordered" evidence="3">
    <location>
        <begin position="387"/>
        <end position="528"/>
    </location>
</feature>
<dbReference type="InterPro" id="IPR010997">
    <property type="entry name" value="HRDC-like_sf"/>
</dbReference>
<dbReference type="GO" id="GO:0000166">
    <property type="term" value="F:nucleotide binding"/>
    <property type="evidence" value="ECO:0007669"/>
    <property type="project" value="InterPro"/>
</dbReference>
<keyword evidence="1" id="KW-0540">Nuclease</keyword>
<dbReference type="GO" id="GO:0005634">
    <property type="term" value="C:nucleus"/>
    <property type="evidence" value="ECO:0007669"/>
    <property type="project" value="TreeGrafter"/>
</dbReference>
<dbReference type="OrthoDB" id="1920326at2759"/>
<name>A0A6A6JV79_WESOR</name>
<protein>
    <submittedName>
        <fullName evidence="5">Ribonuclease H-like protein</fullName>
    </submittedName>
</protein>
<dbReference type="SUPFAM" id="SSF53098">
    <property type="entry name" value="Ribonuclease H-like"/>
    <property type="match status" value="1"/>
</dbReference>
<dbReference type="PANTHER" id="PTHR13620">
    <property type="entry name" value="3-5 EXONUCLEASE"/>
    <property type="match status" value="1"/>
</dbReference>
<dbReference type="RefSeq" id="XP_033657542.1">
    <property type="nucleotide sequence ID" value="XM_033797519.1"/>
</dbReference>
<dbReference type="GeneID" id="54550694"/>
<dbReference type="AlphaFoldDB" id="A0A6A6JV79"/>
<dbReference type="Pfam" id="PF01612">
    <property type="entry name" value="DNA_pol_A_exo1"/>
    <property type="match status" value="1"/>
</dbReference>
<proteinExistence type="predicted"/>
<reference evidence="5" key="1">
    <citation type="journal article" date="2020" name="Stud. Mycol.">
        <title>101 Dothideomycetes genomes: a test case for predicting lifestyles and emergence of pathogens.</title>
        <authorList>
            <person name="Haridas S."/>
            <person name="Albert R."/>
            <person name="Binder M."/>
            <person name="Bloem J."/>
            <person name="Labutti K."/>
            <person name="Salamov A."/>
            <person name="Andreopoulos B."/>
            <person name="Baker S."/>
            <person name="Barry K."/>
            <person name="Bills G."/>
            <person name="Bluhm B."/>
            <person name="Cannon C."/>
            <person name="Castanera R."/>
            <person name="Culley D."/>
            <person name="Daum C."/>
            <person name="Ezra D."/>
            <person name="Gonzalez J."/>
            <person name="Henrissat B."/>
            <person name="Kuo A."/>
            <person name="Liang C."/>
            <person name="Lipzen A."/>
            <person name="Lutzoni F."/>
            <person name="Magnuson J."/>
            <person name="Mondo S."/>
            <person name="Nolan M."/>
            <person name="Ohm R."/>
            <person name="Pangilinan J."/>
            <person name="Park H.-J."/>
            <person name="Ramirez L."/>
            <person name="Alfaro M."/>
            <person name="Sun H."/>
            <person name="Tritt A."/>
            <person name="Yoshinaga Y."/>
            <person name="Zwiers L.-H."/>
            <person name="Turgeon B."/>
            <person name="Goodwin S."/>
            <person name="Spatafora J."/>
            <person name="Crous P."/>
            <person name="Grigoriev I."/>
        </authorList>
    </citation>
    <scope>NUCLEOTIDE SEQUENCE</scope>
    <source>
        <strain evidence="5">CBS 379.55</strain>
    </source>
</reference>
<keyword evidence="6" id="KW-1185">Reference proteome</keyword>
<dbReference type="Pfam" id="PF00570">
    <property type="entry name" value="HRDC"/>
    <property type="match status" value="1"/>
</dbReference>
<accession>A0A6A6JV79</accession>
<dbReference type="InterPro" id="IPR036397">
    <property type="entry name" value="RNaseH_sf"/>
</dbReference>
<dbReference type="InterPro" id="IPR044876">
    <property type="entry name" value="HRDC_dom_sf"/>
</dbReference>
<feature type="region of interest" description="Disordered" evidence="3">
    <location>
        <begin position="277"/>
        <end position="301"/>
    </location>
</feature>
<dbReference type="PANTHER" id="PTHR13620:SF104">
    <property type="entry name" value="EXONUCLEASE 3'-5' DOMAIN-CONTAINING PROTEIN 2"/>
    <property type="match status" value="1"/>
</dbReference>
<evidence type="ECO:0000256" key="3">
    <source>
        <dbReference type="SAM" id="MobiDB-lite"/>
    </source>
</evidence>
<dbReference type="SMART" id="SM00474">
    <property type="entry name" value="35EXOc"/>
    <property type="match status" value="1"/>
</dbReference>
<organism evidence="5 6">
    <name type="scientific">Westerdykella ornata</name>
    <dbReference type="NCBI Taxonomy" id="318751"/>
    <lineage>
        <taxon>Eukaryota</taxon>
        <taxon>Fungi</taxon>
        <taxon>Dikarya</taxon>
        <taxon>Ascomycota</taxon>
        <taxon>Pezizomycotina</taxon>
        <taxon>Dothideomycetes</taxon>
        <taxon>Pleosporomycetidae</taxon>
        <taxon>Pleosporales</taxon>
        <taxon>Sporormiaceae</taxon>
        <taxon>Westerdykella</taxon>
    </lineage>
</organism>
<dbReference type="InterPro" id="IPR012337">
    <property type="entry name" value="RNaseH-like_sf"/>
</dbReference>